<dbReference type="InterPro" id="IPR051358">
    <property type="entry name" value="TF_AMS/ICE1/BHLH6-like"/>
</dbReference>
<dbReference type="InterPro" id="IPR036638">
    <property type="entry name" value="HLH_DNA-bd_sf"/>
</dbReference>
<evidence type="ECO:0000313" key="9">
    <source>
        <dbReference type="Proteomes" id="UP001358586"/>
    </source>
</evidence>
<feature type="domain" description="BHLH" evidence="7">
    <location>
        <begin position="123"/>
        <end position="172"/>
    </location>
</feature>
<dbReference type="PANTHER" id="PTHR31945">
    <property type="entry name" value="TRANSCRIPTION FACTOR SCREAM2-RELATED"/>
    <property type="match status" value="1"/>
</dbReference>
<evidence type="ECO:0000256" key="3">
    <source>
        <dbReference type="ARBA" id="ARBA00023163"/>
    </source>
</evidence>
<dbReference type="PROSITE" id="PS50888">
    <property type="entry name" value="BHLH"/>
    <property type="match status" value="1"/>
</dbReference>
<feature type="region of interest" description="Disordered" evidence="6">
    <location>
        <begin position="91"/>
        <end position="126"/>
    </location>
</feature>
<feature type="compositionally biased region" description="Acidic residues" evidence="6">
    <location>
        <begin position="96"/>
        <end position="106"/>
    </location>
</feature>
<evidence type="ECO:0000259" key="7">
    <source>
        <dbReference type="PROSITE" id="PS50888"/>
    </source>
</evidence>
<dbReference type="EMBL" id="JARKNE010000009">
    <property type="protein sequence ID" value="KAK5803484.1"/>
    <property type="molecule type" value="Genomic_DNA"/>
</dbReference>
<dbReference type="Proteomes" id="UP001358586">
    <property type="component" value="Chromosome 9"/>
</dbReference>
<organism evidence="8 9">
    <name type="scientific">Gossypium arboreum</name>
    <name type="common">Tree cotton</name>
    <name type="synonym">Gossypium nanking</name>
    <dbReference type="NCBI Taxonomy" id="29729"/>
    <lineage>
        <taxon>Eukaryota</taxon>
        <taxon>Viridiplantae</taxon>
        <taxon>Streptophyta</taxon>
        <taxon>Embryophyta</taxon>
        <taxon>Tracheophyta</taxon>
        <taxon>Spermatophyta</taxon>
        <taxon>Magnoliopsida</taxon>
        <taxon>eudicotyledons</taxon>
        <taxon>Gunneridae</taxon>
        <taxon>Pentapetalae</taxon>
        <taxon>rosids</taxon>
        <taxon>malvids</taxon>
        <taxon>Malvales</taxon>
        <taxon>Malvaceae</taxon>
        <taxon>Malvoideae</taxon>
        <taxon>Gossypium</taxon>
    </lineage>
</organism>
<comment type="subcellular location">
    <subcellularLocation>
        <location evidence="1">Nucleus</location>
    </subcellularLocation>
</comment>
<evidence type="ECO:0000256" key="4">
    <source>
        <dbReference type="ARBA" id="ARBA00023242"/>
    </source>
</evidence>
<evidence type="ECO:0000256" key="5">
    <source>
        <dbReference type="SAM" id="Coils"/>
    </source>
</evidence>
<keyword evidence="5" id="KW-0175">Coiled coil</keyword>
<keyword evidence="3" id="KW-0804">Transcription</keyword>
<keyword evidence="2" id="KW-0805">Transcription regulation</keyword>
<keyword evidence="4" id="KW-0539">Nucleus</keyword>
<accession>A0ABR0NSH9</accession>
<dbReference type="Gene3D" id="4.10.280.10">
    <property type="entry name" value="Helix-loop-helix DNA-binding domain"/>
    <property type="match status" value="1"/>
</dbReference>
<gene>
    <name evidence="8" type="ORF">PVK06_031131</name>
</gene>
<dbReference type="SMART" id="SM00353">
    <property type="entry name" value="HLH"/>
    <property type="match status" value="1"/>
</dbReference>
<evidence type="ECO:0000256" key="6">
    <source>
        <dbReference type="SAM" id="MobiDB-lite"/>
    </source>
</evidence>
<reference evidence="8 9" key="1">
    <citation type="submission" date="2023-03" db="EMBL/GenBank/DDBJ databases">
        <title>WGS of Gossypium arboreum.</title>
        <authorList>
            <person name="Yu D."/>
        </authorList>
    </citation>
    <scope>NUCLEOTIDE SEQUENCE [LARGE SCALE GENOMIC DNA]</scope>
    <source>
        <tissue evidence="8">Leaf</tissue>
    </source>
</reference>
<sequence>MDASRNSPLELPDHFEPYDFVEDPNFDQLVNLIQGETEDVVSAFDYDLINGCFDDKQTGGAPGDAFEFDATSTMVPDFNYAFNALPSFDGEIMKDGEEDSDEEDESSGTTTTTSSMTTKKSKADRSRTLILERRRRGQMKEKLYALRSLVPNITKMDKKSIIGDAVLYVQDLQMQAKKLKAEITGLEALMAGYQEESINNPVKIRVARNNHPICKKILKLDMFQVEERVFYVRLVCNKSEGVALSLYKALESLSNFKIQNSNLATVSDTFALTFTLNVRDREQSMNLANMKLWVSGALLNRGVTPSVMRRNWEGKRRKARRKWKINVVLQFLLPIPSKSKRKALIPSLPKAVARITMAVHSYK</sequence>
<dbReference type="Pfam" id="PF00010">
    <property type="entry name" value="HLH"/>
    <property type="match status" value="1"/>
</dbReference>
<feature type="compositionally biased region" description="Low complexity" evidence="6">
    <location>
        <begin position="107"/>
        <end position="118"/>
    </location>
</feature>
<evidence type="ECO:0000256" key="1">
    <source>
        <dbReference type="ARBA" id="ARBA00004123"/>
    </source>
</evidence>
<feature type="coiled-coil region" evidence="5">
    <location>
        <begin position="169"/>
        <end position="196"/>
    </location>
</feature>
<keyword evidence="9" id="KW-1185">Reference proteome</keyword>
<proteinExistence type="predicted"/>
<evidence type="ECO:0000256" key="2">
    <source>
        <dbReference type="ARBA" id="ARBA00023015"/>
    </source>
</evidence>
<evidence type="ECO:0000313" key="8">
    <source>
        <dbReference type="EMBL" id="KAK5803484.1"/>
    </source>
</evidence>
<dbReference type="InterPro" id="IPR011598">
    <property type="entry name" value="bHLH_dom"/>
</dbReference>
<comment type="caution">
    <text evidence="8">The sequence shown here is derived from an EMBL/GenBank/DDBJ whole genome shotgun (WGS) entry which is preliminary data.</text>
</comment>
<dbReference type="SUPFAM" id="SSF47459">
    <property type="entry name" value="HLH, helix-loop-helix DNA-binding domain"/>
    <property type="match status" value="1"/>
</dbReference>
<protein>
    <recommendedName>
        <fullName evidence="7">BHLH domain-containing protein</fullName>
    </recommendedName>
</protein>
<dbReference type="PANTHER" id="PTHR31945:SF17">
    <property type="entry name" value="TRANSCRIPTION FACTOR FER-LIKE IRON DEFICIENCY-INDUCED TRANSCRIPTION FACTOR"/>
    <property type="match status" value="1"/>
</dbReference>
<name>A0ABR0NSH9_GOSAR</name>